<reference evidence="3 4" key="1">
    <citation type="submission" date="2018-05" db="EMBL/GenBank/DDBJ databases">
        <authorList>
            <person name="Datahose"/>
        </authorList>
    </citation>
    <scope>NUCLEOTIDE SEQUENCE</scope>
</reference>
<dbReference type="GeneTree" id="ENSGT01030000234953"/>
<dbReference type="InterPro" id="IPR036880">
    <property type="entry name" value="Kunitz_BPTI_sf"/>
</dbReference>
<accession>A0A3P8Q9T1</accession>
<reference evidence="3" key="4">
    <citation type="submission" date="2025-09" db="UniProtKB">
        <authorList>
            <consortium name="Ensembl"/>
        </authorList>
    </citation>
    <scope>IDENTIFICATION</scope>
</reference>
<dbReference type="SMART" id="SM00131">
    <property type="entry name" value="KU"/>
    <property type="match status" value="1"/>
</dbReference>
<dbReference type="PRINTS" id="PR00759">
    <property type="entry name" value="BASICPTASE"/>
</dbReference>
<keyword evidence="1" id="KW-1015">Disulfide bond</keyword>
<evidence type="ECO:0000259" key="2">
    <source>
        <dbReference type="PROSITE" id="PS50279"/>
    </source>
</evidence>
<dbReference type="Pfam" id="PF00014">
    <property type="entry name" value="Kunitz_BPTI"/>
    <property type="match status" value="1"/>
</dbReference>
<evidence type="ECO:0000256" key="1">
    <source>
        <dbReference type="ARBA" id="ARBA00023157"/>
    </source>
</evidence>
<evidence type="ECO:0000313" key="3">
    <source>
        <dbReference type="Ensembl" id="ENSACLP00000025902.2"/>
    </source>
</evidence>
<dbReference type="PROSITE" id="PS50279">
    <property type="entry name" value="BPTI_KUNITZ_2"/>
    <property type="match status" value="1"/>
</dbReference>
<protein>
    <recommendedName>
        <fullName evidence="2">BPTI/Kunitz inhibitor domain-containing protein</fullName>
    </recommendedName>
</protein>
<organism evidence="3 4">
    <name type="scientific">Astatotilapia calliptera</name>
    <name type="common">Eastern happy</name>
    <name type="synonym">Chromis callipterus</name>
    <dbReference type="NCBI Taxonomy" id="8154"/>
    <lineage>
        <taxon>Eukaryota</taxon>
        <taxon>Metazoa</taxon>
        <taxon>Chordata</taxon>
        <taxon>Craniata</taxon>
        <taxon>Vertebrata</taxon>
        <taxon>Euteleostomi</taxon>
        <taxon>Actinopterygii</taxon>
        <taxon>Neopterygii</taxon>
        <taxon>Teleostei</taxon>
        <taxon>Neoteleostei</taxon>
        <taxon>Acanthomorphata</taxon>
        <taxon>Ovalentaria</taxon>
        <taxon>Cichlomorphae</taxon>
        <taxon>Cichliformes</taxon>
        <taxon>Cichlidae</taxon>
        <taxon>African cichlids</taxon>
        <taxon>Pseudocrenilabrinae</taxon>
        <taxon>Haplochromini</taxon>
        <taxon>Astatotilapia</taxon>
    </lineage>
</organism>
<dbReference type="PANTHER" id="PTHR46751">
    <property type="entry name" value="EPPIN"/>
    <property type="match status" value="1"/>
</dbReference>
<reference evidence="4" key="2">
    <citation type="submission" date="2023-03" db="EMBL/GenBank/DDBJ databases">
        <authorList>
            <consortium name="Wellcome Sanger Institute Data Sharing"/>
        </authorList>
    </citation>
    <scope>NUCLEOTIDE SEQUENCE [LARGE SCALE GENOMIC DNA]</scope>
</reference>
<reference evidence="3" key="3">
    <citation type="submission" date="2025-08" db="UniProtKB">
        <authorList>
            <consortium name="Ensembl"/>
        </authorList>
    </citation>
    <scope>IDENTIFICATION</scope>
</reference>
<sequence length="83" mass="9398">MQRNSKGQTAVYNLLSLYIISFSTDFCLLPPDVGQGTSFTLAVHYDVNKDQCTPFLYNGEGGNANRFENESECITQCREYLPY</sequence>
<dbReference type="InterPro" id="IPR051388">
    <property type="entry name" value="Serpin_venom_toxin"/>
</dbReference>
<feature type="domain" description="BPTI/Kunitz inhibitor" evidence="2">
    <location>
        <begin position="27"/>
        <end position="77"/>
    </location>
</feature>
<dbReference type="CDD" id="cd22593">
    <property type="entry name" value="Kunitz_conkunitzin"/>
    <property type="match status" value="1"/>
</dbReference>
<dbReference type="STRING" id="8154.ENSACLP00000025902"/>
<dbReference type="AlphaFoldDB" id="A0A3P8Q9T1"/>
<name>A0A3P8Q9T1_ASTCA</name>
<dbReference type="Ensembl" id="ENSACLT00000026515.2">
    <property type="protein sequence ID" value="ENSACLP00000025902.2"/>
    <property type="gene ID" value="ENSACLG00000017627.2"/>
</dbReference>
<dbReference type="OMA" id="SECITQC"/>
<dbReference type="GO" id="GO:0004867">
    <property type="term" value="F:serine-type endopeptidase inhibitor activity"/>
    <property type="evidence" value="ECO:0007669"/>
    <property type="project" value="InterPro"/>
</dbReference>
<proteinExistence type="predicted"/>
<dbReference type="Gene3D" id="4.10.410.10">
    <property type="entry name" value="Pancreatic trypsin inhibitor Kunitz domain"/>
    <property type="match status" value="1"/>
</dbReference>
<dbReference type="Proteomes" id="UP000265100">
    <property type="component" value="Chromosome 7"/>
</dbReference>
<dbReference type="SUPFAM" id="SSF57362">
    <property type="entry name" value="BPTI-like"/>
    <property type="match status" value="1"/>
</dbReference>
<dbReference type="InterPro" id="IPR002223">
    <property type="entry name" value="Kunitz_BPTI"/>
</dbReference>
<dbReference type="PANTHER" id="PTHR46751:SF1">
    <property type="entry name" value="WAP FOUR-DISULFIDE CORE DOMAIN PROTEIN 6A"/>
    <property type="match status" value="1"/>
</dbReference>
<evidence type="ECO:0000313" key="4">
    <source>
        <dbReference type="Proteomes" id="UP000265100"/>
    </source>
</evidence>
<keyword evidence="4" id="KW-1185">Reference proteome</keyword>